<name>A0A0I9Y1N3_9MYCO</name>
<dbReference type="EMBL" id="LDPR01000001">
    <property type="protein sequence ID" value="KLO38936.1"/>
    <property type="molecule type" value="Genomic_DNA"/>
</dbReference>
<dbReference type="PATRIC" id="fig|29311.18.peg.151"/>
<protein>
    <recommendedName>
        <fullName evidence="3">SseB protein N-terminal domain-containing protein</fullName>
    </recommendedName>
</protein>
<dbReference type="AlphaFoldDB" id="A0A0I9Y1N3"/>
<proteinExistence type="predicted"/>
<sequence length="127" mass="13962">MALHLNADLEARYQRFVNRVRANGEVWVLLSPDMRGPWVESNHYSQEDGEPVPVHLVYSAAGYARQHATGPWEGWEPAAMDVEEFVGGPLKGMHECGDLVGPDYNSDLAGVEVDPMDLALALLGESD</sequence>
<accession>A0A0I9Y1N3</accession>
<evidence type="ECO:0000313" key="2">
    <source>
        <dbReference type="Proteomes" id="UP000036334"/>
    </source>
</evidence>
<reference evidence="1 2" key="1">
    <citation type="submission" date="2015-05" db="EMBL/GenBank/DDBJ databases">
        <title>Genome sequence of Mycobacterium haemophilum.</title>
        <authorList>
            <person name="Greninger A.L."/>
            <person name="Cunningham G."/>
            <person name="Miller S."/>
        </authorList>
    </citation>
    <scope>NUCLEOTIDE SEQUENCE [LARGE SCALE GENOMIC DNA]</scope>
    <source>
        <strain evidence="2">UC1</strain>
    </source>
</reference>
<dbReference type="Pfam" id="PF11042">
    <property type="entry name" value="DUF2750"/>
    <property type="match status" value="1"/>
</dbReference>
<organism evidence="1 2">
    <name type="scientific">Mycobacterium haemophilum</name>
    <dbReference type="NCBI Taxonomy" id="29311"/>
    <lineage>
        <taxon>Bacteria</taxon>
        <taxon>Bacillati</taxon>
        <taxon>Actinomycetota</taxon>
        <taxon>Actinomycetes</taxon>
        <taxon>Mycobacteriales</taxon>
        <taxon>Mycobacteriaceae</taxon>
        <taxon>Mycobacterium</taxon>
    </lineage>
</organism>
<comment type="caution">
    <text evidence="1">The sequence shown here is derived from an EMBL/GenBank/DDBJ whole genome shotgun (WGS) entry which is preliminary data.</text>
</comment>
<gene>
    <name evidence="1" type="ORF">ABH38_00710</name>
</gene>
<keyword evidence="2" id="KW-1185">Reference proteome</keyword>
<dbReference type="Proteomes" id="UP000036334">
    <property type="component" value="Unassembled WGS sequence"/>
</dbReference>
<dbReference type="OrthoDB" id="5916942at2"/>
<evidence type="ECO:0000313" key="1">
    <source>
        <dbReference type="EMBL" id="KLO38936.1"/>
    </source>
</evidence>
<dbReference type="STRING" id="1202450.B586_16180"/>
<dbReference type="InterPro" id="IPR021284">
    <property type="entry name" value="DUF2750"/>
</dbReference>
<dbReference type="RefSeq" id="WP_047313132.1">
    <property type="nucleotide sequence ID" value="NZ_LDPQ01000001.1"/>
</dbReference>
<evidence type="ECO:0008006" key="3">
    <source>
        <dbReference type="Google" id="ProtNLM"/>
    </source>
</evidence>